<evidence type="ECO:0000259" key="1">
    <source>
        <dbReference type="Pfam" id="PF00534"/>
    </source>
</evidence>
<dbReference type="Proteomes" id="UP000218332">
    <property type="component" value="Unassembled WGS sequence"/>
</dbReference>
<dbReference type="EMBL" id="NMPM01000164">
    <property type="protein sequence ID" value="PAV24475.1"/>
    <property type="molecule type" value="Genomic_DNA"/>
</dbReference>
<gene>
    <name evidence="3" type="ORF">CF392_16075</name>
</gene>
<dbReference type="InterPro" id="IPR050194">
    <property type="entry name" value="Glycosyltransferase_grp1"/>
</dbReference>
<name>A0A2A2I005_9GAMM</name>
<keyword evidence="3" id="KW-0808">Transferase</keyword>
<dbReference type="InterPro" id="IPR001296">
    <property type="entry name" value="Glyco_trans_1"/>
</dbReference>
<feature type="domain" description="Glycosyltransferase subfamily 4-like N-terminal" evidence="2">
    <location>
        <begin position="3"/>
        <end position="152"/>
    </location>
</feature>
<sequence>MIRQLIQNLPKGRFSNEILCIDGEVGELGRRLNSEHGIKIHTRQRQSGLDWRLAYNIRRLIRRGAFDIIHCHQYTPWFYGWMASLGTGAKLVFTEHGRFHPDKYRRKARLVNKLMAKTTDSVIAISESTRDALAEYEYLPRGCIGVIYNGIEPLSRGAAAGEFQRKQLRIPDDSFVVGTVARLDPVKNQRMMIKAFCALQAENASIYLVLVGDGPSRGELEALSEQLGVDDRVIFTGFQSQPADYLRIMDVFLLTSDTEGTSMTLLESMSLAKPAVATAVGGNTEIIADGETGMLIKAGDTEALAETIQMLKNDPSKRDSLGEKAHQRFVSLFSATTMAEKYQTLYELNTGIAS</sequence>
<keyword evidence="4" id="KW-1185">Reference proteome</keyword>
<evidence type="ECO:0000259" key="2">
    <source>
        <dbReference type="Pfam" id="PF13439"/>
    </source>
</evidence>
<reference evidence="3 4" key="1">
    <citation type="submission" date="2017-07" db="EMBL/GenBank/DDBJ databases">
        <title>Tamlnaduibacter salinus (Mi-7) genome sequencing.</title>
        <authorList>
            <person name="Verma A."/>
            <person name="Krishnamurthi S."/>
        </authorList>
    </citation>
    <scope>NUCLEOTIDE SEQUENCE [LARGE SCALE GENOMIC DNA]</scope>
    <source>
        <strain evidence="3 4">Mi-7</strain>
    </source>
</reference>
<proteinExistence type="predicted"/>
<feature type="domain" description="Glycosyl transferase family 1" evidence="1">
    <location>
        <begin position="162"/>
        <end position="327"/>
    </location>
</feature>
<evidence type="ECO:0000313" key="4">
    <source>
        <dbReference type="Proteomes" id="UP000218332"/>
    </source>
</evidence>
<organism evidence="3 4">
    <name type="scientific">Tamilnaduibacter salinus</name>
    <dbReference type="NCBI Taxonomy" id="1484056"/>
    <lineage>
        <taxon>Bacteria</taxon>
        <taxon>Pseudomonadati</taxon>
        <taxon>Pseudomonadota</taxon>
        <taxon>Gammaproteobacteria</taxon>
        <taxon>Pseudomonadales</taxon>
        <taxon>Marinobacteraceae</taxon>
        <taxon>Tamilnaduibacter</taxon>
    </lineage>
</organism>
<dbReference type="GO" id="GO:0016757">
    <property type="term" value="F:glycosyltransferase activity"/>
    <property type="evidence" value="ECO:0007669"/>
    <property type="project" value="InterPro"/>
</dbReference>
<dbReference type="InterPro" id="IPR028098">
    <property type="entry name" value="Glyco_trans_4-like_N"/>
</dbReference>
<dbReference type="PANTHER" id="PTHR45947:SF3">
    <property type="entry name" value="SULFOQUINOVOSYL TRANSFERASE SQD2"/>
    <property type="match status" value="1"/>
</dbReference>
<comment type="caution">
    <text evidence="3">The sequence shown here is derived from an EMBL/GenBank/DDBJ whole genome shotgun (WGS) entry which is preliminary data.</text>
</comment>
<dbReference type="Pfam" id="PF00534">
    <property type="entry name" value="Glycos_transf_1"/>
    <property type="match status" value="1"/>
</dbReference>
<evidence type="ECO:0000313" key="3">
    <source>
        <dbReference type="EMBL" id="PAV24475.1"/>
    </source>
</evidence>
<dbReference type="Pfam" id="PF13439">
    <property type="entry name" value="Glyco_transf_4"/>
    <property type="match status" value="1"/>
</dbReference>
<dbReference type="SUPFAM" id="SSF53756">
    <property type="entry name" value="UDP-Glycosyltransferase/glycogen phosphorylase"/>
    <property type="match status" value="1"/>
</dbReference>
<dbReference type="Gene3D" id="3.40.50.2000">
    <property type="entry name" value="Glycogen Phosphorylase B"/>
    <property type="match status" value="2"/>
</dbReference>
<dbReference type="PANTHER" id="PTHR45947">
    <property type="entry name" value="SULFOQUINOVOSYL TRANSFERASE SQD2"/>
    <property type="match status" value="1"/>
</dbReference>
<accession>A0A2A2I005</accession>
<protein>
    <submittedName>
        <fullName evidence="3">Glycosyltransferase</fullName>
    </submittedName>
</protein>
<dbReference type="AlphaFoldDB" id="A0A2A2I005"/>